<evidence type="ECO:0000256" key="8">
    <source>
        <dbReference type="ARBA" id="ARBA00023242"/>
    </source>
</evidence>
<dbReference type="AlphaFoldDB" id="A0AAN5CIM6"/>
<evidence type="ECO:0000256" key="4">
    <source>
        <dbReference type="ARBA" id="ARBA00023015"/>
    </source>
</evidence>
<proteinExistence type="predicted"/>
<evidence type="ECO:0000256" key="3">
    <source>
        <dbReference type="ARBA" id="ARBA00022833"/>
    </source>
</evidence>
<evidence type="ECO:0000256" key="6">
    <source>
        <dbReference type="ARBA" id="ARBA00023163"/>
    </source>
</evidence>
<keyword evidence="1" id="KW-0479">Metal-binding</keyword>
<evidence type="ECO:0000313" key="12">
    <source>
        <dbReference type="Proteomes" id="UP001328107"/>
    </source>
</evidence>
<dbReference type="PANTHER" id="PTHR46011:SF6">
    <property type="entry name" value="HIGH ZINC ACTIVATED NUCLEAR RECEPTOR PROTEIN"/>
    <property type="match status" value="1"/>
</dbReference>
<keyword evidence="8" id="KW-0539">Nucleus</keyword>
<evidence type="ECO:0000256" key="7">
    <source>
        <dbReference type="ARBA" id="ARBA00023170"/>
    </source>
</evidence>
<name>A0AAN5CIM6_9BILA</name>
<gene>
    <name evidence="11" type="ORF">PMAYCL1PPCAC_15320</name>
</gene>
<dbReference type="SUPFAM" id="SSF48508">
    <property type="entry name" value="Nuclear receptor ligand-binding domain"/>
    <property type="match status" value="1"/>
</dbReference>
<comment type="caution">
    <text evidence="11">The sequence shown here is derived from an EMBL/GenBank/DDBJ whole genome shotgun (WGS) entry which is preliminary data.</text>
</comment>
<feature type="non-terminal residue" evidence="11">
    <location>
        <position position="1"/>
    </location>
</feature>
<accession>A0AAN5CIM6</accession>
<keyword evidence="5" id="KW-0238">DNA-binding</keyword>
<dbReference type="InterPro" id="IPR035500">
    <property type="entry name" value="NHR-like_dom_sf"/>
</dbReference>
<feature type="domain" description="Nuclear receptor" evidence="9">
    <location>
        <begin position="26"/>
        <end position="99"/>
    </location>
</feature>
<keyword evidence="6" id="KW-0804">Transcription</keyword>
<organism evidence="11 12">
    <name type="scientific">Pristionchus mayeri</name>
    <dbReference type="NCBI Taxonomy" id="1317129"/>
    <lineage>
        <taxon>Eukaryota</taxon>
        <taxon>Metazoa</taxon>
        <taxon>Ecdysozoa</taxon>
        <taxon>Nematoda</taxon>
        <taxon>Chromadorea</taxon>
        <taxon>Rhabditida</taxon>
        <taxon>Rhabditina</taxon>
        <taxon>Diplogasteromorpha</taxon>
        <taxon>Diplogasteroidea</taxon>
        <taxon>Neodiplogasteridae</taxon>
        <taxon>Pristionchus</taxon>
    </lineage>
</organism>
<dbReference type="GO" id="GO:0005634">
    <property type="term" value="C:nucleus"/>
    <property type="evidence" value="ECO:0007669"/>
    <property type="project" value="TreeGrafter"/>
</dbReference>
<dbReference type="GO" id="GO:0008270">
    <property type="term" value="F:zinc ion binding"/>
    <property type="evidence" value="ECO:0007669"/>
    <property type="project" value="UniProtKB-KW"/>
</dbReference>
<evidence type="ECO:0000256" key="1">
    <source>
        <dbReference type="ARBA" id="ARBA00022723"/>
    </source>
</evidence>
<dbReference type="InterPro" id="IPR013088">
    <property type="entry name" value="Znf_NHR/GATA"/>
</dbReference>
<dbReference type="InterPro" id="IPR001628">
    <property type="entry name" value="Znf_hrmn_rcpt"/>
</dbReference>
<evidence type="ECO:0000259" key="9">
    <source>
        <dbReference type="PROSITE" id="PS51030"/>
    </source>
</evidence>
<dbReference type="GO" id="GO:0043565">
    <property type="term" value="F:sequence-specific DNA binding"/>
    <property type="evidence" value="ECO:0007669"/>
    <property type="project" value="InterPro"/>
</dbReference>
<dbReference type="SUPFAM" id="SSF57716">
    <property type="entry name" value="Glucocorticoid receptor-like (DNA-binding domain)"/>
    <property type="match status" value="1"/>
</dbReference>
<evidence type="ECO:0000256" key="5">
    <source>
        <dbReference type="ARBA" id="ARBA00023125"/>
    </source>
</evidence>
<evidence type="ECO:0000256" key="2">
    <source>
        <dbReference type="ARBA" id="ARBA00022771"/>
    </source>
</evidence>
<reference evidence="12" key="1">
    <citation type="submission" date="2022-10" db="EMBL/GenBank/DDBJ databases">
        <title>Genome assembly of Pristionchus species.</title>
        <authorList>
            <person name="Yoshida K."/>
            <person name="Sommer R.J."/>
        </authorList>
    </citation>
    <scope>NUCLEOTIDE SEQUENCE [LARGE SCALE GENOMIC DNA]</scope>
    <source>
        <strain evidence="12">RS5460</strain>
    </source>
</reference>
<dbReference type="Gene3D" id="3.30.50.10">
    <property type="entry name" value="Erythroid Transcription Factor GATA-1, subunit A"/>
    <property type="match status" value="1"/>
</dbReference>
<evidence type="ECO:0008006" key="13">
    <source>
        <dbReference type="Google" id="ProtNLM"/>
    </source>
</evidence>
<dbReference type="Pfam" id="PF00104">
    <property type="entry name" value="Hormone_recep"/>
    <property type="match status" value="1"/>
</dbReference>
<sequence length="409" mass="46232">PFPTSPPPLSLTHCHPPSMPSPSSKLHTCLVCSSPTKHAHLGILLCRACKIFYGRAQARKRPRVCRAGTNNCSHKCKHCRFVHITRLLQGNLKAKEEKNDAPSQKYFDPLPSTSLQNSPDYSAPFSPLNDQNVPQFGRLLCSPNFNGGNSFINRIRFSYCTIGVSRRATELTSLHPHLHPILTLNGTFPLIPATLSTTNVTSRSLVTALFDFCTAAFEEFSSLSLQQKWFLLKNFKYSFFSLESAYRVFKDFSSAPPMVFMSLTTFITQDTTGDFAGPMAEAIRSDSKKYISLYLSTDVHKCRDAISRLNPSEEEFLALLVLCCWNLENSEAEPELMAIGEKYKRRIMNELEEIYRRKGMTEFATRLGEILAITTFLQMTAEGMPLKLEVLRLHNIIEDDTFLYSVNRT</sequence>
<dbReference type="InterPro" id="IPR000536">
    <property type="entry name" value="Nucl_hrmn_rcpt_lig-bd"/>
</dbReference>
<keyword evidence="7" id="KW-0675">Receptor</keyword>
<feature type="domain" description="NR LBD" evidence="10">
    <location>
        <begin position="170"/>
        <end position="409"/>
    </location>
</feature>
<dbReference type="SMART" id="SM00430">
    <property type="entry name" value="HOLI"/>
    <property type="match status" value="1"/>
</dbReference>
<keyword evidence="3" id="KW-0862">Zinc</keyword>
<dbReference type="PROSITE" id="PS51030">
    <property type="entry name" value="NUCLEAR_REC_DBD_2"/>
    <property type="match status" value="1"/>
</dbReference>
<keyword evidence="12" id="KW-1185">Reference proteome</keyword>
<keyword evidence="2" id="KW-0863">Zinc-finger</keyword>
<dbReference type="PROSITE" id="PS51843">
    <property type="entry name" value="NR_LBD"/>
    <property type="match status" value="1"/>
</dbReference>
<dbReference type="GO" id="GO:0003700">
    <property type="term" value="F:DNA-binding transcription factor activity"/>
    <property type="evidence" value="ECO:0007669"/>
    <property type="project" value="InterPro"/>
</dbReference>
<dbReference type="PANTHER" id="PTHR46011">
    <property type="entry name" value="NUCLEAR HORMONE RECEPTOR FAMILY MEMBER NHR-86-RELATED"/>
    <property type="match status" value="1"/>
</dbReference>
<dbReference type="Gene3D" id="1.10.565.10">
    <property type="entry name" value="Retinoid X Receptor"/>
    <property type="match status" value="1"/>
</dbReference>
<dbReference type="SMART" id="SM00399">
    <property type="entry name" value="ZnF_C4"/>
    <property type="match status" value="1"/>
</dbReference>
<dbReference type="Pfam" id="PF00105">
    <property type="entry name" value="zf-C4"/>
    <property type="match status" value="1"/>
</dbReference>
<protein>
    <recommendedName>
        <fullName evidence="13">Nuclear receptor</fullName>
    </recommendedName>
</protein>
<dbReference type="Proteomes" id="UP001328107">
    <property type="component" value="Unassembled WGS sequence"/>
</dbReference>
<keyword evidence="4" id="KW-0805">Transcription regulation</keyword>
<evidence type="ECO:0000313" key="11">
    <source>
        <dbReference type="EMBL" id="GMR45125.1"/>
    </source>
</evidence>
<evidence type="ECO:0000259" key="10">
    <source>
        <dbReference type="PROSITE" id="PS51843"/>
    </source>
</evidence>
<dbReference type="EMBL" id="BTRK01000004">
    <property type="protein sequence ID" value="GMR45125.1"/>
    <property type="molecule type" value="Genomic_DNA"/>
</dbReference>